<dbReference type="InterPro" id="IPR037682">
    <property type="entry name" value="TonB_C"/>
</dbReference>
<comment type="subcellular location">
    <subcellularLocation>
        <location evidence="1">Membrane</location>
        <topology evidence="1">Single-pass membrane protein</topology>
    </subcellularLocation>
</comment>
<dbReference type="InterPro" id="IPR011990">
    <property type="entry name" value="TPR-like_helical_dom_sf"/>
</dbReference>
<keyword evidence="8" id="KW-1185">Reference proteome</keyword>
<keyword evidence="3" id="KW-1133">Transmembrane helix</keyword>
<evidence type="ECO:0000256" key="5">
    <source>
        <dbReference type="SAM" id="SignalP"/>
    </source>
</evidence>
<dbReference type="Gene3D" id="3.30.2420.10">
    <property type="entry name" value="TonB"/>
    <property type="match status" value="1"/>
</dbReference>
<evidence type="ECO:0000259" key="6">
    <source>
        <dbReference type="PROSITE" id="PS52015"/>
    </source>
</evidence>
<evidence type="ECO:0000313" key="7">
    <source>
        <dbReference type="EMBL" id="SHF74533.1"/>
    </source>
</evidence>
<protein>
    <submittedName>
        <fullName evidence="7">TonB family C-terminal domain-containing protein</fullName>
    </submittedName>
</protein>
<dbReference type="GO" id="GO:0016020">
    <property type="term" value="C:membrane"/>
    <property type="evidence" value="ECO:0007669"/>
    <property type="project" value="UniProtKB-SubCell"/>
</dbReference>
<dbReference type="Proteomes" id="UP000184520">
    <property type="component" value="Unassembled WGS sequence"/>
</dbReference>
<evidence type="ECO:0000256" key="3">
    <source>
        <dbReference type="ARBA" id="ARBA00022989"/>
    </source>
</evidence>
<evidence type="ECO:0000256" key="1">
    <source>
        <dbReference type="ARBA" id="ARBA00004167"/>
    </source>
</evidence>
<evidence type="ECO:0000256" key="2">
    <source>
        <dbReference type="ARBA" id="ARBA00022692"/>
    </source>
</evidence>
<keyword evidence="2" id="KW-0812">Transmembrane</keyword>
<keyword evidence="5" id="KW-0732">Signal</keyword>
<dbReference type="SUPFAM" id="SSF48452">
    <property type="entry name" value="TPR-like"/>
    <property type="match status" value="1"/>
</dbReference>
<dbReference type="STRING" id="634436.SAMN05216361_0263"/>
<dbReference type="GO" id="GO:0055085">
    <property type="term" value="P:transmembrane transport"/>
    <property type="evidence" value="ECO:0007669"/>
    <property type="project" value="InterPro"/>
</dbReference>
<feature type="domain" description="TonB C-terminal" evidence="6">
    <location>
        <begin position="263"/>
        <end position="360"/>
    </location>
</feature>
<name>A0A1M5E5M2_9ALTE</name>
<dbReference type="Pfam" id="PF03544">
    <property type="entry name" value="TonB_C"/>
    <property type="match status" value="1"/>
</dbReference>
<sequence length="394" mass="43947">MQIRKVTSAVLLANMCFGFQASASVTNSNQVLPVSSEATFCSQSPDTVEKSVLSFELASAYLSDGEFNKARKEAENAIDLSVSCFGRLSKETVLTSAKLYGDLYDFAVKQGDKHTAISYQKSLKGVIDNLSEITVDSSDTLATVYSEIALQLESYRLPVLSAKQSIAFAETSAQLAYKAWGNDDTRTIKQFFELGRLQYTSGQYDVAAQTLTGVIASLERIFDYSHPWALQSHVMIAEALANDGQLVEAIQHSQQVAQMKPWQDNIEPILLLKKTPDKPRAAMKFFEDAHVTISFDINTNGQVQNARIIDQFGGKRFTAKALEALNEWRFSPRIVDGEPVIANNQTVTFDFNDAFFEEAEPSRLKASRSQEHFYESKRSTLIQRENRNMGNSVY</sequence>
<dbReference type="EMBL" id="FQWD01000001">
    <property type="protein sequence ID" value="SHF74533.1"/>
    <property type="molecule type" value="Genomic_DNA"/>
</dbReference>
<feature type="chain" id="PRO_5013359179" evidence="5">
    <location>
        <begin position="24"/>
        <end position="394"/>
    </location>
</feature>
<dbReference type="Gene3D" id="1.25.40.10">
    <property type="entry name" value="Tetratricopeptide repeat domain"/>
    <property type="match status" value="1"/>
</dbReference>
<proteinExistence type="predicted"/>
<feature type="signal peptide" evidence="5">
    <location>
        <begin position="1"/>
        <end position="23"/>
    </location>
</feature>
<gene>
    <name evidence="7" type="ORF">SAMN05216361_0263</name>
</gene>
<dbReference type="AlphaFoldDB" id="A0A1M5E5M2"/>
<accession>A0A1M5E5M2</accession>
<dbReference type="SUPFAM" id="SSF74653">
    <property type="entry name" value="TolA/TonB C-terminal domain"/>
    <property type="match status" value="1"/>
</dbReference>
<dbReference type="OrthoDB" id="1628901at2"/>
<keyword evidence="4" id="KW-0472">Membrane</keyword>
<reference evidence="8" key="1">
    <citation type="submission" date="2016-11" db="EMBL/GenBank/DDBJ databases">
        <authorList>
            <person name="Varghese N."/>
            <person name="Submissions S."/>
        </authorList>
    </citation>
    <scope>NUCLEOTIDE SEQUENCE [LARGE SCALE GENOMIC DNA]</scope>
    <source>
        <strain evidence="8">CGMCC 1.8995</strain>
    </source>
</reference>
<organism evidence="7 8">
    <name type="scientific">Marisediminitalea aggregata</name>
    <dbReference type="NCBI Taxonomy" id="634436"/>
    <lineage>
        <taxon>Bacteria</taxon>
        <taxon>Pseudomonadati</taxon>
        <taxon>Pseudomonadota</taxon>
        <taxon>Gammaproteobacteria</taxon>
        <taxon>Alteromonadales</taxon>
        <taxon>Alteromonadaceae</taxon>
        <taxon>Marisediminitalea</taxon>
    </lineage>
</organism>
<evidence type="ECO:0000256" key="4">
    <source>
        <dbReference type="ARBA" id="ARBA00023136"/>
    </source>
</evidence>
<evidence type="ECO:0000313" key="8">
    <source>
        <dbReference type="Proteomes" id="UP000184520"/>
    </source>
</evidence>
<dbReference type="RefSeq" id="WP_073316755.1">
    <property type="nucleotide sequence ID" value="NZ_FQWD01000001.1"/>
</dbReference>
<dbReference type="InterPro" id="IPR006260">
    <property type="entry name" value="TonB/TolA_C"/>
</dbReference>
<dbReference type="PROSITE" id="PS52015">
    <property type="entry name" value="TONB_CTD"/>
    <property type="match status" value="1"/>
</dbReference>
<dbReference type="NCBIfam" id="TIGR01352">
    <property type="entry name" value="tonB_Cterm"/>
    <property type="match status" value="1"/>
</dbReference>